<protein>
    <recommendedName>
        <fullName evidence="4">DUF4283 domain-containing protein</fullName>
    </recommendedName>
</protein>
<dbReference type="PANTHER" id="PTHR33710">
    <property type="entry name" value="BNAC02G09200D PROTEIN"/>
    <property type="match status" value="1"/>
</dbReference>
<evidence type="ECO:0008006" key="4">
    <source>
        <dbReference type="Google" id="ProtNLM"/>
    </source>
</evidence>
<name>A0A7J9HS06_9ROSI</name>
<dbReference type="EMBL" id="JABFAD010000011">
    <property type="protein sequence ID" value="MBA0812641.1"/>
    <property type="molecule type" value="Genomic_DNA"/>
</dbReference>
<dbReference type="SUPFAM" id="SSF56219">
    <property type="entry name" value="DNase I-like"/>
    <property type="match status" value="1"/>
</dbReference>
<dbReference type="InterPro" id="IPR036691">
    <property type="entry name" value="Endo/exonu/phosph_ase_sf"/>
</dbReference>
<reference evidence="2 3" key="1">
    <citation type="journal article" date="2019" name="Genome Biol. Evol.">
        <title>Insights into the evolution of the New World diploid cottons (Gossypium, subgenus Houzingenia) based on genome sequencing.</title>
        <authorList>
            <person name="Grover C.E."/>
            <person name="Arick M.A. 2nd"/>
            <person name="Thrash A."/>
            <person name="Conover J.L."/>
            <person name="Sanders W.S."/>
            <person name="Peterson D.G."/>
            <person name="Frelichowski J.E."/>
            <person name="Scheffler J.A."/>
            <person name="Scheffler B.E."/>
            <person name="Wendel J.F."/>
        </authorList>
    </citation>
    <scope>NUCLEOTIDE SEQUENCE [LARGE SCALE GENOMIC DNA]</scope>
    <source>
        <strain evidence="2">0</strain>
        <tissue evidence="2">Leaf</tissue>
    </source>
</reference>
<organism evidence="2 3">
    <name type="scientific">Gossypium harknessii</name>
    <dbReference type="NCBI Taxonomy" id="34285"/>
    <lineage>
        <taxon>Eukaryota</taxon>
        <taxon>Viridiplantae</taxon>
        <taxon>Streptophyta</taxon>
        <taxon>Embryophyta</taxon>
        <taxon>Tracheophyta</taxon>
        <taxon>Spermatophyta</taxon>
        <taxon>Magnoliopsida</taxon>
        <taxon>eudicotyledons</taxon>
        <taxon>Gunneridae</taxon>
        <taxon>Pentapetalae</taxon>
        <taxon>rosids</taxon>
        <taxon>malvids</taxon>
        <taxon>Malvales</taxon>
        <taxon>Malvaceae</taxon>
        <taxon>Malvoideae</taxon>
        <taxon>Gossypium</taxon>
    </lineage>
</organism>
<dbReference type="Proteomes" id="UP000593560">
    <property type="component" value="Unassembled WGS sequence"/>
</dbReference>
<dbReference type="PANTHER" id="PTHR33710:SF64">
    <property type="entry name" value="ENDONUCLEASE_EXONUCLEASE_PHOSPHATASE DOMAIN-CONTAINING PROTEIN"/>
    <property type="match status" value="1"/>
</dbReference>
<comment type="caution">
    <text evidence="2">The sequence shown here is derived from an EMBL/GenBank/DDBJ whole genome shotgun (WGS) entry which is preliminary data.</text>
</comment>
<evidence type="ECO:0000256" key="1">
    <source>
        <dbReference type="SAM" id="MobiDB-lite"/>
    </source>
</evidence>
<keyword evidence="3" id="KW-1185">Reference proteome</keyword>
<evidence type="ECO:0000313" key="3">
    <source>
        <dbReference type="Proteomes" id="UP000593560"/>
    </source>
</evidence>
<dbReference type="OrthoDB" id="1001887at2759"/>
<gene>
    <name evidence="2" type="ORF">Gohar_026588</name>
</gene>
<dbReference type="AlphaFoldDB" id="A0A7J9HS06"/>
<sequence length="291" mass="33744">MARQTTVDVGNALGELIAIDWKDRFGGWIEFMRLKVKIDVSKPLRRVVKLVNKDGVETIGVIKNGVELLQTNDDKEESQTNSRDENGQNEYKGKERSCEEESLSISPMDRRNQKNMRDGMGRFKKGGGQRKSRASMDGFRDILEELSLVDVKIGNGWFTWSNNREGANHVKERLDRFLVSEDLIENLPFISTNVDQEARDLIIRVWNDNKCDTLTKMNNIREKLCPWQCQKYRRMKYKINELEKKIGKIFDGTSSDGSLNLLKEARGQLGQLYDEEERYWLRELVTSGLEK</sequence>
<feature type="non-terminal residue" evidence="2">
    <location>
        <position position="291"/>
    </location>
</feature>
<feature type="compositionally biased region" description="Basic residues" evidence="1">
    <location>
        <begin position="122"/>
        <end position="133"/>
    </location>
</feature>
<accession>A0A7J9HS06</accession>
<feature type="compositionally biased region" description="Basic and acidic residues" evidence="1">
    <location>
        <begin position="108"/>
        <end position="121"/>
    </location>
</feature>
<feature type="compositionally biased region" description="Basic and acidic residues" evidence="1">
    <location>
        <begin position="82"/>
        <end position="99"/>
    </location>
</feature>
<evidence type="ECO:0000313" key="2">
    <source>
        <dbReference type="EMBL" id="MBA0812641.1"/>
    </source>
</evidence>
<proteinExistence type="predicted"/>
<feature type="region of interest" description="Disordered" evidence="1">
    <location>
        <begin position="70"/>
        <end position="134"/>
    </location>
</feature>
<dbReference type="Gene3D" id="3.60.10.10">
    <property type="entry name" value="Endonuclease/exonuclease/phosphatase"/>
    <property type="match status" value="1"/>
</dbReference>